<feature type="transmembrane region" description="Helical" evidence="11">
    <location>
        <begin position="310"/>
        <end position="334"/>
    </location>
</feature>
<feature type="transmembrane region" description="Helical" evidence="11">
    <location>
        <begin position="31"/>
        <end position="48"/>
    </location>
</feature>
<keyword evidence="5 11" id="KW-0812">Transmembrane</keyword>
<comment type="catalytic activity">
    <reaction evidence="11">
        <text>Na(+)(in) + 2 H(+)(out) = Na(+)(out) + 2 H(+)(in)</text>
        <dbReference type="Rhea" id="RHEA:29251"/>
        <dbReference type="ChEBI" id="CHEBI:15378"/>
        <dbReference type="ChEBI" id="CHEBI:29101"/>
    </reaction>
</comment>
<dbReference type="GO" id="GO:0015385">
    <property type="term" value="F:sodium:proton antiporter activity"/>
    <property type="evidence" value="ECO:0007669"/>
    <property type="project" value="UniProtKB-UniRule"/>
</dbReference>
<feature type="transmembrane region" description="Helical" evidence="11">
    <location>
        <begin position="384"/>
        <end position="403"/>
    </location>
</feature>
<feature type="transmembrane region" description="Helical" evidence="11">
    <location>
        <begin position="110"/>
        <end position="131"/>
    </location>
</feature>
<comment type="function">
    <text evidence="11">Na(+)/H(+) antiporter that extrudes sodium in exchange for external protons.</text>
</comment>
<proteinExistence type="inferred from homology"/>
<protein>
    <recommendedName>
        <fullName evidence="11">Na(+)/H(+) antiporter NhaA</fullName>
    </recommendedName>
    <alternativeName>
        <fullName evidence="11">Sodium/proton antiporter NhaA</fullName>
    </alternativeName>
</protein>
<dbReference type="Gene3D" id="1.20.1530.10">
    <property type="entry name" value="Na+/H+ antiporter like domain"/>
    <property type="match status" value="1"/>
</dbReference>
<comment type="caution">
    <text evidence="12">The sequence shown here is derived from an EMBL/GenBank/DDBJ whole genome shotgun (WGS) entry which is preliminary data.</text>
</comment>
<dbReference type="InterPro" id="IPR023171">
    <property type="entry name" value="Na/H_antiporter_dom_sf"/>
</dbReference>
<dbReference type="GO" id="GO:0005886">
    <property type="term" value="C:plasma membrane"/>
    <property type="evidence" value="ECO:0007669"/>
    <property type="project" value="UniProtKB-SubCell"/>
</dbReference>
<evidence type="ECO:0000256" key="5">
    <source>
        <dbReference type="ARBA" id="ARBA00022692"/>
    </source>
</evidence>
<dbReference type="HAMAP" id="MF_01844">
    <property type="entry name" value="NhaA"/>
    <property type="match status" value="1"/>
</dbReference>
<evidence type="ECO:0000256" key="6">
    <source>
        <dbReference type="ARBA" id="ARBA00022989"/>
    </source>
</evidence>
<dbReference type="PANTHER" id="PTHR30341:SF0">
    <property type="entry name" value="NA(+)_H(+) ANTIPORTER NHAA"/>
    <property type="match status" value="1"/>
</dbReference>
<evidence type="ECO:0000313" key="12">
    <source>
        <dbReference type="EMBL" id="MCM6779076.1"/>
    </source>
</evidence>
<comment type="subcellular location">
    <subcellularLocation>
        <location evidence="1">Cell inner membrane</location>
        <topology evidence="1">Multi-pass membrane protein</topology>
    </subcellularLocation>
    <subcellularLocation>
        <location evidence="11">Cell membrane</location>
        <topology evidence="11">Multi-pass membrane protein</topology>
    </subcellularLocation>
</comment>
<feature type="transmembrane region" description="Helical" evidence="11">
    <location>
        <begin position="275"/>
        <end position="298"/>
    </location>
</feature>
<evidence type="ECO:0000256" key="10">
    <source>
        <dbReference type="ARBA" id="ARBA00023201"/>
    </source>
</evidence>
<name>A0A9X2EEQ7_9NOCA</name>
<dbReference type="PANTHER" id="PTHR30341">
    <property type="entry name" value="SODIUM ION/PROTON ANTIPORTER NHAA-RELATED"/>
    <property type="match status" value="1"/>
</dbReference>
<feature type="transmembrane region" description="Helical" evidence="11">
    <location>
        <begin position="171"/>
        <end position="191"/>
    </location>
</feature>
<evidence type="ECO:0000256" key="8">
    <source>
        <dbReference type="ARBA" id="ARBA00023065"/>
    </source>
</evidence>
<dbReference type="RefSeq" id="WP_251918961.1">
    <property type="nucleotide sequence ID" value="NZ_JAMRXG010000037.1"/>
</dbReference>
<dbReference type="EMBL" id="JAMRXG010000037">
    <property type="protein sequence ID" value="MCM6779076.1"/>
    <property type="molecule type" value="Genomic_DNA"/>
</dbReference>
<dbReference type="InterPro" id="IPR004670">
    <property type="entry name" value="NhaA"/>
</dbReference>
<reference evidence="12" key="1">
    <citation type="submission" date="2022-06" db="EMBL/GenBank/DDBJ databases">
        <title>Novel species in genus nocardia.</title>
        <authorList>
            <person name="Li F."/>
        </authorList>
    </citation>
    <scope>NUCLEOTIDE SEQUENCE</scope>
    <source>
        <strain evidence="12">CDC141</strain>
    </source>
</reference>
<evidence type="ECO:0000256" key="1">
    <source>
        <dbReference type="ARBA" id="ARBA00004429"/>
    </source>
</evidence>
<keyword evidence="2 11" id="KW-0813">Transport</keyword>
<keyword evidence="4 11" id="KW-1003">Cell membrane</keyword>
<keyword evidence="6 11" id="KW-1133">Transmembrane helix</keyword>
<dbReference type="GO" id="GO:0006885">
    <property type="term" value="P:regulation of pH"/>
    <property type="evidence" value="ECO:0007669"/>
    <property type="project" value="UniProtKB-UniRule"/>
</dbReference>
<evidence type="ECO:0000256" key="11">
    <source>
        <dbReference type="HAMAP-Rule" id="MF_01844"/>
    </source>
</evidence>
<dbReference type="Pfam" id="PF06965">
    <property type="entry name" value="Na_H_antiport_1"/>
    <property type="match status" value="1"/>
</dbReference>
<evidence type="ECO:0000256" key="2">
    <source>
        <dbReference type="ARBA" id="ARBA00022448"/>
    </source>
</evidence>
<feature type="transmembrane region" description="Helical" evidence="11">
    <location>
        <begin position="143"/>
        <end position="165"/>
    </location>
</feature>
<keyword evidence="3 11" id="KW-0050">Antiport</keyword>
<keyword evidence="8 11" id="KW-0406">Ion transport</keyword>
<comment type="similarity">
    <text evidence="11">Belongs to the NhaA Na(+)/H(+) (TC 2.A.33) antiporter family.</text>
</comment>
<evidence type="ECO:0000313" key="13">
    <source>
        <dbReference type="Proteomes" id="UP001139157"/>
    </source>
</evidence>
<feature type="transmembrane region" description="Helical" evidence="11">
    <location>
        <begin position="346"/>
        <end position="372"/>
    </location>
</feature>
<sequence>MNQSRPHSNPLLTVPAPPEAARIADILRRETVGGALVLTATVLALIWANTPWSDAYIAVREFTAGPQSLHLNLSVAEWSSDGLLAVFFFVAGLELKQEFVAGELRAARRAALPVAAAVGGMAAPAAIYVLINLRTGGNALQGWAIPSATDIAFALAVLGIISTHLPQTLRTYLLTLAVVDDLIAITIIAVFYSQTLSLGPLAAAVAAAAAFAVVVRWKPGWWWLMLPIAVLTWALVHASGVHATVAGVVLGLLVPVRKRSDSAPAGPSEHFEHRLRPMSAGLAVPIFALFTAGVAVQGLDGLLDALSDPVALGIVAGLVVGKSCGITATTYLVARFTRASLDAGLRWIDIYGAAMIAGIGFTVSLLIGELAFGEGSSRDEHAKIGVLCGSLLAAIIAAVILRIRNRAYRNAEQRDR</sequence>
<accession>A0A9X2EEQ7</accession>
<evidence type="ECO:0000256" key="7">
    <source>
        <dbReference type="ARBA" id="ARBA00023053"/>
    </source>
</evidence>
<organism evidence="12 13">
    <name type="scientific">Nocardia pulmonis</name>
    <dbReference type="NCBI Taxonomy" id="2951408"/>
    <lineage>
        <taxon>Bacteria</taxon>
        <taxon>Bacillati</taxon>
        <taxon>Actinomycetota</taxon>
        <taxon>Actinomycetes</taxon>
        <taxon>Mycobacteriales</taxon>
        <taxon>Nocardiaceae</taxon>
        <taxon>Nocardia</taxon>
    </lineage>
</organism>
<gene>
    <name evidence="11 12" type="primary">nhaA</name>
    <name evidence="12" type="ORF">NDR86_36925</name>
</gene>
<evidence type="ECO:0000256" key="3">
    <source>
        <dbReference type="ARBA" id="ARBA00022449"/>
    </source>
</evidence>
<evidence type="ECO:0000256" key="4">
    <source>
        <dbReference type="ARBA" id="ARBA00022475"/>
    </source>
</evidence>
<dbReference type="Proteomes" id="UP001139157">
    <property type="component" value="Unassembled WGS sequence"/>
</dbReference>
<dbReference type="AlphaFoldDB" id="A0A9X2EEQ7"/>
<feature type="transmembrane region" description="Helical" evidence="11">
    <location>
        <begin position="198"/>
        <end position="215"/>
    </location>
</feature>
<keyword evidence="10 11" id="KW-0739">Sodium transport</keyword>
<keyword evidence="7 11" id="KW-0915">Sodium</keyword>
<keyword evidence="9 11" id="KW-0472">Membrane</keyword>
<keyword evidence="13" id="KW-1185">Reference proteome</keyword>
<evidence type="ECO:0000256" key="9">
    <source>
        <dbReference type="ARBA" id="ARBA00023136"/>
    </source>
</evidence>
<feature type="transmembrane region" description="Helical" evidence="11">
    <location>
        <begin position="221"/>
        <end position="254"/>
    </location>
</feature>
<dbReference type="NCBIfam" id="TIGR00773">
    <property type="entry name" value="NhaA"/>
    <property type="match status" value="1"/>
</dbReference>